<feature type="chain" id="PRO_5033041369" evidence="2">
    <location>
        <begin position="34"/>
        <end position="512"/>
    </location>
</feature>
<dbReference type="EMBL" id="JACHWS010000001">
    <property type="protein sequence ID" value="MBB3036498.1"/>
    <property type="molecule type" value="Genomic_DNA"/>
</dbReference>
<feature type="region of interest" description="Disordered" evidence="1">
    <location>
        <begin position="49"/>
        <end position="79"/>
    </location>
</feature>
<organism evidence="3 4">
    <name type="scientific">Hoyosella altamirensis</name>
    <dbReference type="NCBI Taxonomy" id="616997"/>
    <lineage>
        <taxon>Bacteria</taxon>
        <taxon>Bacillati</taxon>
        <taxon>Actinomycetota</taxon>
        <taxon>Actinomycetes</taxon>
        <taxon>Mycobacteriales</taxon>
        <taxon>Hoyosellaceae</taxon>
        <taxon>Hoyosella</taxon>
    </lineage>
</organism>
<dbReference type="RefSeq" id="WP_064441610.1">
    <property type="nucleotide sequence ID" value="NZ_BDDI01000015.1"/>
</dbReference>
<dbReference type="Proteomes" id="UP000567922">
    <property type="component" value="Unassembled WGS sequence"/>
</dbReference>
<evidence type="ECO:0000313" key="4">
    <source>
        <dbReference type="Proteomes" id="UP000567922"/>
    </source>
</evidence>
<dbReference type="InterPro" id="IPR011048">
    <property type="entry name" value="Haem_d1_sf"/>
</dbReference>
<feature type="signal peptide" evidence="2">
    <location>
        <begin position="1"/>
        <end position="33"/>
    </location>
</feature>
<dbReference type="InterPro" id="IPR015943">
    <property type="entry name" value="WD40/YVTN_repeat-like_dom_sf"/>
</dbReference>
<dbReference type="OrthoDB" id="5241253at2"/>
<evidence type="ECO:0000256" key="2">
    <source>
        <dbReference type="SAM" id="SignalP"/>
    </source>
</evidence>
<evidence type="ECO:0000256" key="1">
    <source>
        <dbReference type="SAM" id="MobiDB-lite"/>
    </source>
</evidence>
<gene>
    <name evidence="3" type="ORF">FHU29_000932</name>
</gene>
<dbReference type="AlphaFoldDB" id="A0A839RJU0"/>
<name>A0A839RJU0_9ACTN</name>
<keyword evidence="4" id="KW-1185">Reference proteome</keyword>
<keyword evidence="2" id="KW-0732">Signal</keyword>
<accession>A0A839RJU0</accession>
<proteinExistence type="predicted"/>
<sequence>MGEPTRSQSRSALRAGASACALALIVAGAPASADPVDDFLEVHRTAVERADCGPGSDPEPGLQGQVPGPDRDSGRSAQGYNCNLSLVGQHQGPGAGIVSVSYDHCSYTGSNIPIPEQVGSPGTGVQVIDASDPANPRHVRSLQEPPMLAGTWESLDVHEGRGLLAGTGVGILVGAGGFSIYDVSEDCATPRLLNHRDGTQLSMPLPITTHEGAFSPDGRTYWAAGTVGGQLSAIDVSDPSNPRVIWTGITGISNHGFGITADGNRMYISTLAGITVLDVSSVQRRDPFPVVPHVGRLFWSDGQLTQHTIPVTVDGAPVLFTVDEGGSGGVKIIDSRDDQNLKLINTIKLEVNLPENLGTWARDNSGNGAFGYDAHYCTVDRKVDPTALACGWVQSGIRVFDVRDLNNVKEIAYFNPPAQVGKAGQLVNSTHATLGAIVGLPLVGSIAVARAIADGDIELQDIESPRARLLGIDMSADWCMSPPAFHGDQLWVTCMDNGFMALQFENGVYPIS</sequence>
<reference evidence="3 4" key="1">
    <citation type="submission" date="2020-08" db="EMBL/GenBank/DDBJ databases">
        <title>Sequencing the genomes of 1000 actinobacteria strains.</title>
        <authorList>
            <person name="Klenk H.-P."/>
        </authorList>
    </citation>
    <scope>NUCLEOTIDE SEQUENCE [LARGE SCALE GENOMIC DNA]</scope>
    <source>
        <strain evidence="3 4">DSM 45258</strain>
    </source>
</reference>
<dbReference type="SUPFAM" id="SSF51004">
    <property type="entry name" value="C-terminal (heme d1) domain of cytochrome cd1-nitrite reductase"/>
    <property type="match status" value="1"/>
</dbReference>
<protein>
    <submittedName>
        <fullName evidence="3">Uncharacterized protein</fullName>
    </submittedName>
</protein>
<evidence type="ECO:0000313" key="3">
    <source>
        <dbReference type="EMBL" id="MBB3036498.1"/>
    </source>
</evidence>
<comment type="caution">
    <text evidence="3">The sequence shown here is derived from an EMBL/GenBank/DDBJ whole genome shotgun (WGS) entry which is preliminary data.</text>
</comment>
<dbReference type="Gene3D" id="2.130.10.10">
    <property type="entry name" value="YVTN repeat-like/Quinoprotein amine dehydrogenase"/>
    <property type="match status" value="1"/>
</dbReference>